<accession>A0AAP0KPC3</accession>
<evidence type="ECO:0000313" key="2">
    <source>
        <dbReference type="Proteomes" id="UP001417504"/>
    </source>
</evidence>
<sequence>MLGGSPELRCALFLELPPWAVPLPSNRRDMGVVGDPIIFLPVSHNLRAFKTMAVKCERVDVILEACVPLVSSCASAVTLLGKSQRPLSVRSEACVPLMLRECCDITRKEPASSFRML</sequence>
<dbReference type="EMBL" id="JBBNAE010000001">
    <property type="protein sequence ID" value="KAK9154875.1"/>
    <property type="molecule type" value="Genomic_DNA"/>
</dbReference>
<comment type="caution">
    <text evidence="1">The sequence shown here is derived from an EMBL/GenBank/DDBJ whole genome shotgun (WGS) entry which is preliminary data.</text>
</comment>
<organism evidence="1 2">
    <name type="scientific">Stephania japonica</name>
    <dbReference type="NCBI Taxonomy" id="461633"/>
    <lineage>
        <taxon>Eukaryota</taxon>
        <taxon>Viridiplantae</taxon>
        <taxon>Streptophyta</taxon>
        <taxon>Embryophyta</taxon>
        <taxon>Tracheophyta</taxon>
        <taxon>Spermatophyta</taxon>
        <taxon>Magnoliopsida</taxon>
        <taxon>Ranunculales</taxon>
        <taxon>Menispermaceae</taxon>
        <taxon>Menispermoideae</taxon>
        <taxon>Cissampelideae</taxon>
        <taxon>Stephania</taxon>
    </lineage>
</organism>
<keyword evidence="2" id="KW-1185">Reference proteome</keyword>
<dbReference type="AlphaFoldDB" id="A0AAP0KPC3"/>
<name>A0AAP0KPC3_9MAGN</name>
<dbReference type="Proteomes" id="UP001417504">
    <property type="component" value="Unassembled WGS sequence"/>
</dbReference>
<evidence type="ECO:0000313" key="1">
    <source>
        <dbReference type="EMBL" id="KAK9154875.1"/>
    </source>
</evidence>
<gene>
    <name evidence="1" type="ORF">Sjap_002355</name>
</gene>
<reference evidence="1 2" key="1">
    <citation type="submission" date="2024-01" db="EMBL/GenBank/DDBJ databases">
        <title>Genome assemblies of Stephania.</title>
        <authorList>
            <person name="Yang L."/>
        </authorList>
    </citation>
    <scope>NUCLEOTIDE SEQUENCE [LARGE SCALE GENOMIC DNA]</scope>
    <source>
        <strain evidence="1">QJT</strain>
        <tissue evidence="1">Leaf</tissue>
    </source>
</reference>
<protein>
    <submittedName>
        <fullName evidence="1">Uncharacterized protein</fullName>
    </submittedName>
</protein>
<proteinExistence type="predicted"/>